<evidence type="ECO:0000259" key="1">
    <source>
        <dbReference type="Pfam" id="PF12660"/>
    </source>
</evidence>
<evidence type="ECO:0000313" key="2">
    <source>
        <dbReference type="EMBL" id="SGZ38770.1"/>
    </source>
</evidence>
<dbReference type="AlphaFoldDB" id="A0A1L0AWX5"/>
<dbReference type="EMBL" id="FQNF01000012">
    <property type="protein sequence ID" value="SGZ38770.1"/>
    <property type="molecule type" value="Genomic_DNA"/>
</dbReference>
<name>A0A1L0AWX5_9ASCO</name>
<dbReference type="VEuPathDB" id="FungiDB:HGUI_00970"/>
<organism evidence="2 3">
    <name type="scientific">Hanseniaspora guilliermondii</name>
    <dbReference type="NCBI Taxonomy" id="56406"/>
    <lineage>
        <taxon>Eukaryota</taxon>
        <taxon>Fungi</taxon>
        <taxon>Dikarya</taxon>
        <taxon>Ascomycota</taxon>
        <taxon>Saccharomycotina</taxon>
        <taxon>Saccharomycetes</taxon>
        <taxon>Saccharomycodales</taxon>
        <taxon>Saccharomycodaceae</taxon>
        <taxon>Hanseniaspora</taxon>
    </lineage>
</organism>
<gene>
    <name evidence="2" type="ORF">HGUI_00970</name>
</gene>
<accession>A0A1L0AWX5</accession>
<sequence>MNTYSICLQRQFVPVDQDIHTNNLVLLNDGTILVYTEDDSTTLPNDLTIVNMTSLSIDPNENEFKNLYKDSLMNFKSQTYLEQNKFAIYTDILQFHKQPMFNSTFKTKFTKILKNKNKQSIVCCLTNNYNILVYSYLEGNKNNMMFLQNLSYQRKKIHAENIDIDELSFALYYDMEFDYTNEYLAVANRNGDVLIFKYSIKLKIFEYITSVDKICTERVDDYIVQLRCVKSDFLNELKFVAKSYKNEIYLITVNTEDFTQSSFINICIKHKDFMISDFIKLDGNCFYYISANKLYNQNNDDLYTFENYDAKRILYLAKKNQLIIYSLNEYILFDVPSNKAIKSPITRFLIRKFSTSKLDNPKLSLNINGIDIANDESFIAIAYSFSVNFGITYKPKSCKELCITIFKIDDNWTMINQQYVDSLKLWYFQYKFFGDKYAENYNELLEQEKICSSQNINDEVFQKPFHDFIQSCILDDAYMGINKFAFLTKEENVHESTLYKKTLQLIYEYAGHHLDDFENDLDIFSINLIAKKLGKPCLFSESGNDKITIKGQFIDEKYDIKTCYKNNYLVSTEGHQWKSCFLTQLPIMSTHTKCCKMVNTYIIDLKKDEHLNEYGWFTSTLLTKLDSKCIVTGMAYV</sequence>
<dbReference type="OrthoDB" id="6021743at2759"/>
<keyword evidence="3" id="KW-1185">Reference proteome</keyword>
<dbReference type="Proteomes" id="UP000183365">
    <property type="component" value="Unassembled WGS sequence"/>
</dbReference>
<evidence type="ECO:0000313" key="3">
    <source>
        <dbReference type="Proteomes" id="UP000183365"/>
    </source>
</evidence>
<feature type="domain" description="Transcription factor IIIC putative zinc-finger" evidence="1">
    <location>
        <begin position="566"/>
        <end position="633"/>
    </location>
</feature>
<dbReference type="InterPro" id="IPR024764">
    <property type="entry name" value="TFIIIC_Znf"/>
</dbReference>
<reference evidence="3" key="1">
    <citation type="submission" date="2016-11" db="EMBL/GenBank/DDBJ databases">
        <authorList>
            <person name="Guldener U."/>
        </authorList>
    </citation>
    <scope>NUCLEOTIDE SEQUENCE [LARGE SCALE GENOMIC DNA]</scope>
</reference>
<proteinExistence type="predicted"/>
<dbReference type="Pfam" id="PF12660">
    <property type="entry name" value="zf-TFIIIC"/>
    <property type="match status" value="1"/>
</dbReference>
<protein>
    <recommendedName>
        <fullName evidence="1">Transcription factor IIIC putative zinc-finger domain-containing protein</fullName>
    </recommendedName>
</protein>